<comment type="similarity">
    <text evidence="2 7">Belongs to the FHIPEP (flagella/HR/invasion proteins export pore) family.</text>
</comment>
<dbReference type="PIRSF" id="PIRSF005419">
    <property type="entry name" value="FlhA"/>
    <property type="match status" value="1"/>
</dbReference>
<keyword evidence="8" id="KW-0969">Cilium</keyword>
<dbReference type="Pfam" id="PF00771">
    <property type="entry name" value="FHIPEP"/>
    <property type="match status" value="1"/>
</dbReference>
<dbReference type="RefSeq" id="WP_164939326.1">
    <property type="nucleotide sequence ID" value="NZ_CP022221.1"/>
</dbReference>
<feature type="transmembrane region" description="Helical" evidence="7">
    <location>
        <begin position="220"/>
        <end position="241"/>
    </location>
</feature>
<dbReference type="Gene3D" id="1.10.8.540">
    <property type="entry name" value="FHIPEP family, domain 3"/>
    <property type="match status" value="1"/>
</dbReference>
<protein>
    <recommendedName>
        <fullName evidence="7">Flagellar biosynthesis protein FlhA</fullName>
    </recommendedName>
</protein>
<dbReference type="InterPro" id="IPR001712">
    <property type="entry name" value="T3SS_FHIPEP"/>
</dbReference>
<dbReference type="AlphaFoldDB" id="A0A4Q0SML3"/>
<evidence type="ECO:0000313" key="8">
    <source>
        <dbReference type="EMBL" id="RXH40532.1"/>
    </source>
</evidence>
<gene>
    <name evidence="7 8" type="primary">flhA</name>
    <name evidence="8" type="ORF">XH94_12130</name>
</gene>
<evidence type="ECO:0000256" key="7">
    <source>
        <dbReference type="RuleBase" id="RU364093"/>
    </source>
</evidence>
<evidence type="ECO:0000256" key="2">
    <source>
        <dbReference type="ARBA" id="ARBA00008835"/>
    </source>
</evidence>
<dbReference type="Proteomes" id="UP000290565">
    <property type="component" value="Unassembled WGS sequence"/>
</dbReference>
<dbReference type="PANTHER" id="PTHR30161">
    <property type="entry name" value="FLAGELLAR EXPORT PROTEIN, MEMBRANE FLHA SUBUNIT-RELATED"/>
    <property type="match status" value="1"/>
</dbReference>
<feature type="transmembrane region" description="Helical" evidence="7">
    <location>
        <begin position="32"/>
        <end position="50"/>
    </location>
</feature>
<comment type="caution">
    <text evidence="7">Lacks conserved residue(s) required for the propagation of feature annotation.</text>
</comment>
<keyword evidence="6 7" id="KW-0472">Membrane</keyword>
<dbReference type="NCBIfam" id="TIGR01398">
    <property type="entry name" value="FlhA"/>
    <property type="match status" value="1"/>
</dbReference>
<proteinExistence type="inferred from homology"/>
<feature type="transmembrane region" description="Helical" evidence="7">
    <location>
        <begin position="295"/>
        <end position="315"/>
    </location>
</feature>
<keyword evidence="7" id="KW-0813">Transport</keyword>
<dbReference type="Gene3D" id="3.40.30.60">
    <property type="entry name" value="FHIPEP family, domain 1"/>
    <property type="match status" value="1"/>
</dbReference>
<keyword evidence="4 7" id="KW-0812">Transmembrane</keyword>
<keyword evidence="5 7" id="KW-1133">Transmembrane helix</keyword>
<evidence type="ECO:0000256" key="1">
    <source>
        <dbReference type="ARBA" id="ARBA00004651"/>
    </source>
</evidence>
<keyword evidence="7" id="KW-0653">Protein transport</keyword>
<comment type="caution">
    <text evidence="8">The sequence shown here is derived from an EMBL/GenBank/DDBJ whole genome shotgun (WGS) entry which is preliminary data.</text>
</comment>
<accession>A0A4Q0SML3</accession>
<comment type="subcellular location">
    <subcellularLocation>
        <location evidence="1 7">Cell membrane</location>
        <topology evidence="1 7">Multi-pass membrane protein</topology>
    </subcellularLocation>
</comment>
<evidence type="ECO:0000256" key="3">
    <source>
        <dbReference type="ARBA" id="ARBA00022475"/>
    </source>
</evidence>
<evidence type="ECO:0000256" key="6">
    <source>
        <dbReference type="ARBA" id="ARBA00023136"/>
    </source>
</evidence>
<keyword evidence="7" id="KW-1005">Bacterial flagellum biogenesis</keyword>
<evidence type="ECO:0000256" key="4">
    <source>
        <dbReference type="ARBA" id="ARBA00022692"/>
    </source>
</evidence>
<feature type="transmembrane region" description="Helical" evidence="7">
    <location>
        <begin position="127"/>
        <end position="150"/>
    </location>
</feature>
<evidence type="ECO:0000313" key="9">
    <source>
        <dbReference type="Proteomes" id="UP000290565"/>
    </source>
</evidence>
<dbReference type="InterPro" id="IPR042194">
    <property type="entry name" value="FHIPEP_1"/>
</dbReference>
<keyword evidence="3 7" id="KW-1003">Cell membrane</keyword>
<dbReference type="InterPro" id="IPR006301">
    <property type="entry name" value="FlhA"/>
</dbReference>
<keyword evidence="7" id="KW-1006">Bacterial flagellum protein export</keyword>
<keyword evidence="8" id="KW-0966">Cell projection</keyword>
<evidence type="ECO:0000256" key="5">
    <source>
        <dbReference type="ARBA" id="ARBA00022989"/>
    </source>
</evidence>
<sequence length="712" mass="75443">MVDVTAGQGVGAARPSIPSLNEIVTILKRGDIALALGILTILVVLILPLPAIVLDLFLAISITLSILILMTSLFIQAPLEFSAFPTILLISTMLRLSLNMASTRLILSHGHEGTAAAGHVIEAFGSFVMGGNFVIGIIVFAILIIVNFVVITKGSGRIAEVAARFHLDAMPGKQMAIDADLSAGLIDEKVAKERRKELEDESGFFGAMDGASKFVRGDAIAGLLIVFINVVGGMIIGVAQQGMSFADAGRSYTLLTVGDGLVTQVPALIVSTAAGLLVSKAGVSGAADKALMKQFSGYPQALAMSSAVMLVLAALPGIPTIPFLVLGAGAGALAWHARNHKKTAVKEEAAKAAPAPGMPGAPGAAAAEEPISAALKIDDLKIELGYALLPLVNGPDGTDRLTEQIKALRRSLAIEMGFVMPAVRILDNVQLEANTYIIKIKEVDAGSGKIWPNQFMVMDPGGSQVQVPGIHTTEPTFGLPATWVDASLKEEASLKGYTVVDAATVLSTHLTELLKANMSDLLSYGEVQKLLKELPKEQSELVKDIVPGQVTVSGIQRVLQLLLAERISIRDLSTILEGIADSLAFSRNPATMVEHVRARLARQICAQNTSYNGYLPLIALSARWEQAFAESIIGQGEERSLAMQPSKLSEFMTAVREAFERAAREGEAPVLVTSAAIRPFVRSLVERFRAQTTVLSQAEIHPRARLKTVGSI</sequence>
<dbReference type="GO" id="GO:0009306">
    <property type="term" value="P:protein secretion"/>
    <property type="evidence" value="ECO:0007669"/>
    <property type="project" value="InterPro"/>
</dbReference>
<reference evidence="8 9" key="1">
    <citation type="submission" date="2015-04" db="EMBL/GenBank/DDBJ databases">
        <title>Comparative genomics of rhizobia nodulating Arachis hypogaea in China.</title>
        <authorList>
            <person name="Li Y."/>
        </authorList>
    </citation>
    <scope>NUCLEOTIDE SEQUENCE [LARGE SCALE GENOMIC DNA]</scope>
    <source>
        <strain evidence="8 9">CCBAU 51787</strain>
    </source>
</reference>
<dbReference type="InterPro" id="IPR042193">
    <property type="entry name" value="FHIPEP_3"/>
</dbReference>
<dbReference type="Gene3D" id="3.40.50.12790">
    <property type="entry name" value="FHIPEP family, domain 4"/>
    <property type="match status" value="1"/>
</dbReference>
<name>A0A4Q0SML3_9BRAD</name>
<dbReference type="EMBL" id="LBJM01000036">
    <property type="protein sequence ID" value="RXH40532.1"/>
    <property type="molecule type" value="Genomic_DNA"/>
</dbReference>
<dbReference type="PANTHER" id="PTHR30161:SF1">
    <property type="entry name" value="FLAGELLAR BIOSYNTHESIS PROTEIN FLHA-RELATED"/>
    <property type="match status" value="1"/>
</dbReference>
<dbReference type="PRINTS" id="PR00949">
    <property type="entry name" value="TYPE3IMAPROT"/>
</dbReference>
<feature type="transmembrane region" description="Helical" evidence="7">
    <location>
        <begin position="261"/>
        <end position="283"/>
    </location>
</feature>
<dbReference type="InterPro" id="IPR042196">
    <property type="entry name" value="FHIPEP_4"/>
</dbReference>
<organism evidence="8 9">
    <name type="scientific">Bradyrhizobium zhanjiangense</name>
    <dbReference type="NCBI Taxonomy" id="1325107"/>
    <lineage>
        <taxon>Bacteria</taxon>
        <taxon>Pseudomonadati</taxon>
        <taxon>Pseudomonadota</taxon>
        <taxon>Alphaproteobacteria</taxon>
        <taxon>Hyphomicrobiales</taxon>
        <taxon>Nitrobacteraceae</taxon>
        <taxon>Bradyrhizobium</taxon>
    </lineage>
</organism>
<dbReference type="GO" id="GO:0044780">
    <property type="term" value="P:bacterial-type flagellum assembly"/>
    <property type="evidence" value="ECO:0007669"/>
    <property type="project" value="InterPro"/>
</dbReference>
<dbReference type="GO" id="GO:0005886">
    <property type="term" value="C:plasma membrane"/>
    <property type="evidence" value="ECO:0007669"/>
    <property type="project" value="UniProtKB-SubCell"/>
</dbReference>
<feature type="transmembrane region" description="Helical" evidence="7">
    <location>
        <begin position="56"/>
        <end position="75"/>
    </location>
</feature>
<keyword evidence="8" id="KW-0282">Flagellum</keyword>
<comment type="function">
    <text evidence="7">Required for formation of the rod structure of the flagellar apparatus. Together with FliI and FliH, may constitute the export apparatus of flagellin.</text>
</comment>